<dbReference type="WBParaSite" id="TMUE_1000005294.1">
    <property type="protein sequence ID" value="TMUE_1000005294.1"/>
    <property type="gene ID" value="WBGene00289345"/>
</dbReference>
<name>A0A5S6QDN5_TRIMR</name>
<evidence type="ECO:0000313" key="3">
    <source>
        <dbReference type="WBParaSite" id="TMUE_1000005294.1"/>
    </source>
</evidence>
<accession>A0A5S6QDN5</accession>
<organism evidence="2 3">
    <name type="scientific">Trichuris muris</name>
    <name type="common">Mouse whipworm</name>
    <dbReference type="NCBI Taxonomy" id="70415"/>
    <lineage>
        <taxon>Eukaryota</taxon>
        <taxon>Metazoa</taxon>
        <taxon>Ecdysozoa</taxon>
        <taxon>Nematoda</taxon>
        <taxon>Enoplea</taxon>
        <taxon>Dorylaimia</taxon>
        <taxon>Trichinellida</taxon>
        <taxon>Trichuridae</taxon>
        <taxon>Trichuris</taxon>
    </lineage>
</organism>
<feature type="region of interest" description="Disordered" evidence="1">
    <location>
        <begin position="94"/>
        <end position="114"/>
    </location>
</feature>
<dbReference type="Proteomes" id="UP000046395">
    <property type="component" value="Unassembled WGS sequence"/>
</dbReference>
<evidence type="ECO:0000256" key="1">
    <source>
        <dbReference type="SAM" id="MobiDB-lite"/>
    </source>
</evidence>
<evidence type="ECO:0000313" key="2">
    <source>
        <dbReference type="Proteomes" id="UP000046395"/>
    </source>
</evidence>
<sequence length="114" mass="12750">MFKGFWLFKKARKSSKQKPLNFPYSIGIAQESEPLQLDSSGEKEMKLILAPASRTPLRSSLKFEIGGKKCKSVTFATEPMVELYYSIHEDDTESAVEDSVEEDQQNVAAENGDA</sequence>
<feature type="compositionally biased region" description="Acidic residues" evidence="1">
    <location>
        <begin position="94"/>
        <end position="104"/>
    </location>
</feature>
<proteinExistence type="predicted"/>
<reference evidence="3" key="1">
    <citation type="submission" date="2019-12" db="UniProtKB">
        <authorList>
            <consortium name="WormBaseParasite"/>
        </authorList>
    </citation>
    <scope>IDENTIFICATION</scope>
</reference>
<dbReference type="AlphaFoldDB" id="A0A5S6QDN5"/>
<keyword evidence="2" id="KW-1185">Reference proteome</keyword>
<protein>
    <submittedName>
        <fullName evidence="3">Nucleoplasmin core domain-containing protein</fullName>
    </submittedName>
</protein>